<accession>A0A8J4H044</accession>
<dbReference type="RefSeq" id="WP_213411015.1">
    <property type="nucleotide sequence ID" value="NZ_BOVK01000015.1"/>
</dbReference>
<organism evidence="1 2">
    <name type="scientific">Xylanibacillus composti</name>
    <dbReference type="NCBI Taxonomy" id="1572762"/>
    <lineage>
        <taxon>Bacteria</taxon>
        <taxon>Bacillati</taxon>
        <taxon>Bacillota</taxon>
        <taxon>Bacilli</taxon>
        <taxon>Bacillales</taxon>
        <taxon>Paenibacillaceae</taxon>
        <taxon>Xylanibacillus</taxon>
    </lineage>
</organism>
<reference evidence="1" key="1">
    <citation type="submission" date="2021-04" db="EMBL/GenBank/DDBJ databases">
        <title>Draft genome sequence of Xylanibacillus composti strain K13.</title>
        <authorList>
            <person name="Uke A."/>
            <person name="Chhe C."/>
            <person name="Baramee S."/>
            <person name="Kosugi A."/>
        </authorList>
    </citation>
    <scope>NUCLEOTIDE SEQUENCE</scope>
    <source>
        <strain evidence="1">K13</strain>
    </source>
</reference>
<keyword evidence="2" id="KW-1185">Reference proteome</keyword>
<dbReference type="Proteomes" id="UP000677918">
    <property type="component" value="Unassembled WGS sequence"/>
</dbReference>
<comment type="caution">
    <text evidence="1">The sequence shown here is derived from an EMBL/GenBank/DDBJ whole genome shotgun (WGS) entry which is preliminary data.</text>
</comment>
<evidence type="ECO:0000313" key="2">
    <source>
        <dbReference type="Proteomes" id="UP000677918"/>
    </source>
</evidence>
<sequence length="88" mass="10435">MKKTFVEYKVKLEEMDAYRLYMADVLQRTDSVEWLESQEQPGLFLEIHANSEEGLAERRQADPNLLRWAQNGSVRVWTFFDAGQRPRN</sequence>
<protein>
    <submittedName>
        <fullName evidence="1">Uncharacterized protein</fullName>
    </submittedName>
</protein>
<proteinExistence type="predicted"/>
<evidence type="ECO:0000313" key="1">
    <source>
        <dbReference type="EMBL" id="GIQ68432.1"/>
    </source>
</evidence>
<dbReference type="AlphaFoldDB" id="A0A8J4H044"/>
<name>A0A8J4H044_9BACL</name>
<gene>
    <name evidence="1" type="ORF">XYCOK13_12560</name>
</gene>
<dbReference type="EMBL" id="BOVK01000015">
    <property type="protein sequence ID" value="GIQ68432.1"/>
    <property type="molecule type" value="Genomic_DNA"/>
</dbReference>